<keyword evidence="2 5" id="KW-0645">Protease</keyword>
<dbReference type="InterPro" id="IPR000671">
    <property type="entry name" value="Peptidase_A31"/>
</dbReference>
<organism evidence="5 6">
    <name type="scientific">Sporichthya brevicatena</name>
    <dbReference type="NCBI Taxonomy" id="171442"/>
    <lineage>
        <taxon>Bacteria</taxon>
        <taxon>Bacillati</taxon>
        <taxon>Actinomycetota</taxon>
        <taxon>Actinomycetes</taxon>
        <taxon>Sporichthyales</taxon>
        <taxon>Sporichthyaceae</taxon>
        <taxon>Sporichthya</taxon>
    </lineage>
</organism>
<evidence type="ECO:0000256" key="3">
    <source>
        <dbReference type="ARBA" id="ARBA00022750"/>
    </source>
</evidence>
<dbReference type="PANTHER" id="PTHR30302">
    <property type="entry name" value="HYDROGENASE 1 MATURATION PROTEASE"/>
    <property type="match status" value="1"/>
</dbReference>
<proteinExistence type="inferred from homology"/>
<dbReference type="SUPFAM" id="SSF53163">
    <property type="entry name" value="HybD-like"/>
    <property type="match status" value="1"/>
</dbReference>
<reference evidence="6" key="1">
    <citation type="journal article" date="2019" name="Int. J. Syst. Evol. Microbiol.">
        <title>The Global Catalogue of Microorganisms (GCM) 10K type strain sequencing project: providing services to taxonomists for standard genome sequencing and annotation.</title>
        <authorList>
            <consortium name="The Broad Institute Genomics Platform"/>
            <consortium name="The Broad Institute Genome Sequencing Center for Infectious Disease"/>
            <person name="Wu L."/>
            <person name="Ma J."/>
        </authorList>
    </citation>
    <scope>NUCLEOTIDE SEQUENCE [LARGE SCALE GENOMIC DNA]</scope>
    <source>
        <strain evidence="6">JCM 10671</strain>
    </source>
</reference>
<keyword evidence="6" id="KW-1185">Reference proteome</keyword>
<accession>A0ABP3RRT2</accession>
<name>A0ABP3RRT2_9ACTN</name>
<evidence type="ECO:0000313" key="5">
    <source>
        <dbReference type="EMBL" id="GAA0615119.1"/>
    </source>
</evidence>
<dbReference type="PANTHER" id="PTHR30302:SF1">
    <property type="entry name" value="HYDROGENASE 2 MATURATION PROTEASE"/>
    <property type="match status" value="1"/>
</dbReference>
<comment type="caution">
    <text evidence="5">The sequence shown here is derived from an EMBL/GenBank/DDBJ whole genome shotgun (WGS) entry which is preliminary data.</text>
</comment>
<dbReference type="RefSeq" id="WP_344603455.1">
    <property type="nucleotide sequence ID" value="NZ_BAAAHE010000011.1"/>
</dbReference>
<protein>
    <submittedName>
        <fullName evidence="5">Hydrogenase maturation protease</fullName>
    </submittedName>
</protein>
<evidence type="ECO:0000256" key="4">
    <source>
        <dbReference type="ARBA" id="ARBA00022801"/>
    </source>
</evidence>
<dbReference type="Gene3D" id="3.40.50.1450">
    <property type="entry name" value="HybD-like"/>
    <property type="match status" value="1"/>
</dbReference>
<keyword evidence="3" id="KW-0064">Aspartyl protease</keyword>
<dbReference type="PRINTS" id="PR00446">
    <property type="entry name" value="HYDRGNUPTAKE"/>
</dbReference>
<keyword evidence="4" id="KW-0378">Hydrolase</keyword>
<dbReference type="InterPro" id="IPR023430">
    <property type="entry name" value="Pept_HybD-like_dom_sf"/>
</dbReference>
<dbReference type="GO" id="GO:0006508">
    <property type="term" value="P:proteolysis"/>
    <property type="evidence" value="ECO:0007669"/>
    <property type="project" value="UniProtKB-KW"/>
</dbReference>
<dbReference type="Proteomes" id="UP001500957">
    <property type="component" value="Unassembled WGS sequence"/>
</dbReference>
<gene>
    <name evidence="5" type="ORF">GCM10009547_16270</name>
</gene>
<sequence length="277" mass="29847">MSAPAPHELLDDGFAPPPCEVVIIGCGNLLRADDSVGPRVIRLLWSSELPEQVRLVDGGTAGMDVAFQMRGARRVVIVDASNTGAAPGTVYRVPGAELAHLPSLPDVHTHAFRWDNALALGRWLLGPEFPEDITVFLVEAANVAPGEHLTPAVEQAMHAVAETLREEFVRPYERTVATVELTGNAYLRMDAQLARRYFPSGVCTGLREGSDVLLVPLHAEANGGLVLKERNPAGDRAVLLREVLGNDAPVGVFPVEWDAARGLLRIDLSPEVMPARP</sequence>
<dbReference type="NCBIfam" id="TIGR00072">
    <property type="entry name" value="hydrog_prot"/>
    <property type="match status" value="1"/>
</dbReference>
<comment type="similarity">
    <text evidence="1">Belongs to the peptidase A31 family.</text>
</comment>
<evidence type="ECO:0000256" key="2">
    <source>
        <dbReference type="ARBA" id="ARBA00022670"/>
    </source>
</evidence>
<dbReference type="Pfam" id="PF01750">
    <property type="entry name" value="HycI"/>
    <property type="match status" value="1"/>
</dbReference>
<dbReference type="EMBL" id="BAAAHE010000011">
    <property type="protein sequence ID" value="GAA0615119.1"/>
    <property type="molecule type" value="Genomic_DNA"/>
</dbReference>
<evidence type="ECO:0000256" key="1">
    <source>
        <dbReference type="ARBA" id="ARBA00006814"/>
    </source>
</evidence>
<evidence type="ECO:0000313" key="6">
    <source>
        <dbReference type="Proteomes" id="UP001500957"/>
    </source>
</evidence>
<dbReference type="GO" id="GO:0008233">
    <property type="term" value="F:peptidase activity"/>
    <property type="evidence" value="ECO:0007669"/>
    <property type="project" value="UniProtKB-KW"/>
</dbReference>